<sequence>MFRRPKEFMNIPTSQFSENDDTSLVEFTASKDSEKQFSSRGLAESQNEMEAIKCDEAKVSAIAEALQCVLAQIHEQNKLEDDFVTELSDLCSKAKALEAKLESKKSLILKHFQQLVSKLDLET</sequence>
<reference evidence="1 2" key="1">
    <citation type="submission" date="2019-07" db="EMBL/GenBank/DDBJ databases">
        <title>Annotation for the trematode Paragonimus westermani.</title>
        <authorList>
            <person name="Choi Y.-J."/>
        </authorList>
    </citation>
    <scope>NUCLEOTIDE SEQUENCE [LARGE SCALE GENOMIC DNA]</scope>
    <source>
        <strain evidence="1">180907_Pwestermani</strain>
    </source>
</reference>
<accession>A0A8T0DIX0</accession>
<dbReference type="OrthoDB" id="6258984at2759"/>
<evidence type="ECO:0000313" key="2">
    <source>
        <dbReference type="Proteomes" id="UP000699462"/>
    </source>
</evidence>
<proteinExistence type="predicted"/>
<dbReference type="EMBL" id="JTDF01003684">
    <property type="protein sequence ID" value="KAF8567590.1"/>
    <property type="molecule type" value="Genomic_DNA"/>
</dbReference>
<dbReference type="AlphaFoldDB" id="A0A8T0DIX0"/>
<gene>
    <name evidence="1" type="ORF">P879_03241</name>
</gene>
<evidence type="ECO:0000313" key="1">
    <source>
        <dbReference type="EMBL" id="KAF8567590.1"/>
    </source>
</evidence>
<dbReference type="Proteomes" id="UP000699462">
    <property type="component" value="Unassembled WGS sequence"/>
</dbReference>
<organism evidence="1 2">
    <name type="scientific">Paragonimus westermani</name>
    <dbReference type="NCBI Taxonomy" id="34504"/>
    <lineage>
        <taxon>Eukaryota</taxon>
        <taxon>Metazoa</taxon>
        <taxon>Spiralia</taxon>
        <taxon>Lophotrochozoa</taxon>
        <taxon>Platyhelminthes</taxon>
        <taxon>Trematoda</taxon>
        <taxon>Digenea</taxon>
        <taxon>Plagiorchiida</taxon>
        <taxon>Troglotremata</taxon>
        <taxon>Troglotrematidae</taxon>
        <taxon>Paragonimus</taxon>
    </lineage>
</organism>
<name>A0A8T0DIX0_9TREM</name>
<protein>
    <submittedName>
        <fullName evidence="1">Uncharacterized protein</fullName>
    </submittedName>
</protein>
<keyword evidence="2" id="KW-1185">Reference proteome</keyword>
<comment type="caution">
    <text evidence="1">The sequence shown here is derived from an EMBL/GenBank/DDBJ whole genome shotgun (WGS) entry which is preliminary data.</text>
</comment>